<dbReference type="NCBIfam" id="NF047637">
    <property type="entry name" value="lipo_CC0125"/>
    <property type="match status" value="1"/>
</dbReference>
<dbReference type="AlphaFoldDB" id="A0A8J3G0Q2"/>
<accession>A0A8J3G0Q2</accession>
<proteinExistence type="predicted"/>
<protein>
    <submittedName>
        <fullName evidence="2">Uncharacterized protein</fullName>
    </submittedName>
</protein>
<gene>
    <name evidence="2" type="ORF">GCM10009069_00270</name>
</gene>
<organism evidence="2 3">
    <name type="scientific">Algimonas arctica</name>
    <dbReference type="NCBI Taxonomy" id="1479486"/>
    <lineage>
        <taxon>Bacteria</taxon>
        <taxon>Pseudomonadati</taxon>
        <taxon>Pseudomonadota</taxon>
        <taxon>Alphaproteobacteria</taxon>
        <taxon>Maricaulales</taxon>
        <taxon>Robiginitomaculaceae</taxon>
        <taxon>Algimonas</taxon>
    </lineage>
</organism>
<feature type="chain" id="PRO_5035265467" evidence="1">
    <location>
        <begin position="24"/>
        <end position="173"/>
    </location>
</feature>
<dbReference type="Proteomes" id="UP000634004">
    <property type="component" value="Unassembled WGS sequence"/>
</dbReference>
<sequence length="173" mass="19959">MRTTLLTMAILAAGTSIPALSMATDVTVKAGASIEAPITRRTADRTFDVKVRGKRDESRSEVYDEALYEAARKTRKKDYDWFRIVESEIDSDTRRTDNESGFEAGYERVPYKSCGLLTCRTEYRTERRTSVSIDFDDREETRYTVKLEFEAGWGSMPIDGETYDARRVERDYR</sequence>
<reference evidence="2" key="1">
    <citation type="journal article" date="2014" name="Int. J. Syst. Evol. Microbiol.">
        <title>Complete genome sequence of Corynebacterium casei LMG S-19264T (=DSM 44701T), isolated from a smear-ripened cheese.</title>
        <authorList>
            <consortium name="US DOE Joint Genome Institute (JGI-PGF)"/>
            <person name="Walter F."/>
            <person name="Albersmeier A."/>
            <person name="Kalinowski J."/>
            <person name="Ruckert C."/>
        </authorList>
    </citation>
    <scope>NUCLEOTIDE SEQUENCE</scope>
    <source>
        <strain evidence="2">KCTC 32513</strain>
    </source>
</reference>
<comment type="caution">
    <text evidence="2">The sequence shown here is derived from an EMBL/GenBank/DDBJ whole genome shotgun (WGS) entry which is preliminary data.</text>
</comment>
<evidence type="ECO:0000313" key="2">
    <source>
        <dbReference type="EMBL" id="GHA81264.1"/>
    </source>
</evidence>
<dbReference type="EMBL" id="BMZH01000001">
    <property type="protein sequence ID" value="GHA81264.1"/>
    <property type="molecule type" value="Genomic_DNA"/>
</dbReference>
<evidence type="ECO:0000256" key="1">
    <source>
        <dbReference type="SAM" id="SignalP"/>
    </source>
</evidence>
<keyword evidence="1" id="KW-0732">Signal</keyword>
<dbReference type="RefSeq" id="WP_189494138.1">
    <property type="nucleotide sequence ID" value="NZ_BMZH01000001.1"/>
</dbReference>
<name>A0A8J3G0Q2_9PROT</name>
<feature type="signal peptide" evidence="1">
    <location>
        <begin position="1"/>
        <end position="23"/>
    </location>
</feature>
<keyword evidence="3" id="KW-1185">Reference proteome</keyword>
<evidence type="ECO:0000313" key="3">
    <source>
        <dbReference type="Proteomes" id="UP000634004"/>
    </source>
</evidence>
<reference evidence="2" key="2">
    <citation type="submission" date="2020-09" db="EMBL/GenBank/DDBJ databases">
        <authorList>
            <person name="Sun Q."/>
            <person name="Kim S."/>
        </authorList>
    </citation>
    <scope>NUCLEOTIDE SEQUENCE</scope>
    <source>
        <strain evidence="2">KCTC 32513</strain>
    </source>
</reference>